<dbReference type="InterPro" id="IPR007572">
    <property type="entry name" value="Uncharacterised_Ycf20"/>
</dbReference>
<accession>A0A2P2JIE2</accession>
<feature type="transmembrane region" description="Helical" evidence="2">
    <location>
        <begin position="130"/>
        <end position="151"/>
    </location>
</feature>
<protein>
    <recommendedName>
        <fullName evidence="4">Ycf20-like protein</fullName>
    </recommendedName>
</protein>
<reference evidence="3" key="1">
    <citation type="submission" date="2018-02" db="EMBL/GenBank/DDBJ databases">
        <title>Rhizophora mucronata_Transcriptome.</title>
        <authorList>
            <person name="Meera S.P."/>
            <person name="Sreeshan A."/>
            <person name="Augustine A."/>
        </authorList>
    </citation>
    <scope>NUCLEOTIDE SEQUENCE</scope>
    <source>
        <tissue evidence="3">Leaf</tissue>
    </source>
</reference>
<evidence type="ECO:0000256" key="2">
    <source>
        <dbReference type="SAM" id="Phobius"/>
    </source>
</evidence>
<sequence>MQYECFQVLSPYSYTEMTTTFTFLNHPRITKFPGDCPRSRAVVLSFEPGFCQTAFACGRKLCLQCSFVHVDELYLAHSFRKMAWQIKSRADSSGLDPSASGSSGGTRLVRAIQSLQARLVARFQEIRRNLAIKLLFFLAGFYCATAFATYIGQTGDWDILSAGLAVVVVEVIGALMYRTSFPFMNKLKTLITMFNYWKTGLSLGLFLDSFKYEMDIIMRFSDTFDFEMDMFPKFF</sequence>
<name>A0A2P2JIE2_RHIMU</name>
<evidence type="ECO:0000256" key="1">
    <source>
        <dbReference type="ARBA" id="ARBA00009846"/>
    </source>
</evidence>
<dbReference type="PANTHER" id="PTHR33787">
    <property type="match status" value="1"/>
</dbReference>
<dbReference type="PANTHER" id="PTHR33787:SF3">
    <property type="entry name" value="YCF20-LIKE PROTEIN"/>
    <property type="match status" value="1"/>
</dbReference>
<dbReference type="AlphaFoldDB" id="A0A2P2JIE2"/>
<feature type="transmembrane region" description="Helical" evidence="2">
    <location>
        <begin position="157"/>
        <end position="177"/>
    </location>
</feature>
<keyword evidence="2" id="KW-0472">Membrane</keyword>
<comment type="similarity">
    <text evidence="1">Belongs to the ycf20 family.</text>
</comment>
<proteinExistence type="inferred from homology"/>
<organism evidence="3">
    <name type="scientific">Rhizophora mucronata</name>
    <name type="common">Asiatic mangrove</name>
    <dbReference type="NCBI Taxonomy" id="61149"/>
    <lineage>
        <taxon>Eukaryota</taxon>
        <taxon>Viridiplantae</taxon>
        <taxon>Streptophyta</taxon>
        <taxon>Embryophyta</taxon>
        <taxon>Tracheophyta</taxon>
        <taxon>Spermatophyta</taxon>
        <taxon>Magnoliopsida</taxon>
        <taxon>eudicotyledons</taxon>
        <taxon>Gunneridae</taxon>
        <taxon>Pentapetalae</taxon>
        <taxon>rosids</taxon>
        <taxon>fabids</taxon>
        <taxon>Malpighiales</taxon>
        <taxon>Rhizophoraceae</taxon>
        <taxon>Rhizophora</taxon>
    </lineage>
</organism>
<evidence type="ECO:0000313" key="3">
    <source>
        <dbReference type="EMBL" id="MBW93235.1"/>
    </source>
</evidence>
<keyword evidence="2" id="KW-1133">Transmembrane helix</keyword>
<keyword evidence="2" id="KW-0812">Transmembrane</keyword>
<dbReference type="EMBL" id="GGEC01012752">
    <property type="protein sequence ID" value="MBW93235.1"/>
    <property type="molecule type" value="Transcribed_RNA"/>
</dbReference>
<evidence type="ECO:0008006" key="4">
    <source>
        <dbReference type="Google" id="ProtNLM"/>
    </source>
</evidence>
<dbReference type="Pfam" id="PF04483">
    <property type="entry name" value="DUF565"/>
    <property type="match status" value="1"/>
</dbReference>